<dbReference type="RefSeq" id="WP_085173484.1">
    <property type="nucleotide sequence ID" value="NZ_LQPC01000026.1"/>
</dbReference>
<organism evidence="1 2">
    <name type="scientific">Mycolicibacterium iranicum</name>
    <name type="common">Mycobacterium iranicum</name>
    <dbReference type="NCBI Taxonomy" id="912594"/>
    <lineage>
        <taxon>Bacteria</taxon>
        <taxon>Bacillati</taxon>
        <taxon>Actinomycetota</taxon>
        <taxon>Actinomycetes</taxon>
        <taxon>Mycobacteriales</taxon>
        <taxon>Mycobacteriaceae</taxon>
        <taxon>Mycolicibacterium</taxon>
    </lineage>
</organism>
<comment type="caution">
    <text evidence="1">The sequence shown here is derived from an EMBL/GenBank/DDBJ whole genome shotgun (WGS) entry which is preliminary data.</text>
</comment>
<proteinExistence type="predicted"/>
<reference evidence="1 2" key="1">
    <citation type="submission" date="2016-01" db="EMBL/GenBank/DDBJ databases">
        <title>The new phylogeny of the genus Mycobacterium.</title>
        <authorList>
            <person name="Tarcisio F."/>
            <person name="Conor M."/>
            <person name="Antonella G."/>
            <person name="Elisabetta G."/>
            <person name="Giulia F.S."/>
            <person name="Sara T."/>
            <person name="Anna F."/>
            <person name="Clotilde B."/>
            <person name="Roberto B."/>
            <person name="Veronica D.S."/>
            <person name="Fabio R."/>
            <person name="Monica P."/>
            <person name="Olivier J."/>
            <person name="Enrico T."/>
            <person name="Nicola S."/>
        </authorList>
    </citation>
    <scope>NUCLEOTIDE SEQUENCE [LARGE SCALE GENOMIC DNA]</scope>
    <source>
        <strain evidence="1 2">DSM 45541</strain>
    </source>
</reference>
<evidence type="ECO:0000313" key="1">
    <source>
        <dbReference type="EMBL" id="ORV89519.1"/>
    </source>
</evidence>
<sequence>MNGLAGSRRSSKPVRLTLAGELDGLIDGAWWPHTGMIAAELPDLVGVLHKPLGEIVDIRINWSPSDGNADLQTIVAGVRLQREGDTFRRPRLMAVAGRRATAKLLVVPSMTSPTLGAIVMRAAAGLPTSGGSGDHKLYEMAQLVVGVAKDESIKWNDARRRELNTSSH</sequence>
<dbReference type="InterPro" id="IPR046036">
    <property type="entry name" value="DUF5994"/>
</dbReference>
<accession>A0A1X1WSN4</accession>
<dbReference type="Pfam" id="PF19457">
    <property type="entry name" value="DUF5994"/>
    <property type="match status" value="1"/>
</dbReference>
<name>A0A1X1WSN4_MYCIR</name>
<dbReference type="AlphaFoldDB" id="A0A1X1WSN4"/>
<dbReference type="EMBL" id="LQPC01000026">
    <property type="protein sequence ID" value="ORV89519.1"/>
    <property type="molecule type" value="Genomic_DNA"/>
</dbReference>
<protein>
    <submittedName>
        <fullName evidence="1">Uncharacterized protein</fullName>
    </submittedName>
</protein>
<evidence type="ECO:0000313" key="2">
    <source>
        <dbReference type="Proteomes" id="UP000193622"/>
    </source>
</evidence>
<dbReference type="Proteomes" id="UP000193622">
    <property type="component" value="Unassembled WGS sequence"/>
</dbReference>
<gene>
    <name evidence="1" type="ORF">AWC12_08825</name>
</gene>